<name>A0A2Z7BT03_9LAMI</name>
<feature type="region of interest" description="Disordered" evidence="1">
    <location>
        <begin position="364"/>
        <end position="393"/>
    </location>
</feature>
<dbReference type="EMBL" id="KV002514">
    <property type="protein sequence ID" value="KZV37693.1"/>
    <property type="molecule type" value="Genomic_DNA"/>
</dbReference>
<keyword evidence="3" id="KW-1185">Reference proteome</keyword>
<organism evidence="2 3">
    <name type="scientific">Dorcoceras hygrometricum</name>
    <dbReference type="NCBI Taxonomy" id="472368"/>
    <lineage>
        <taxon>Eukaryota</taxon>
        <taxon>Viridiplantae</taxon>
        <taxon>Streptophyta</taxon>
        <taxon>Embryophyta</taxon>
        <taxon>Tracheophyta</taxon>
        <taxon>Spermatophyta</taxon>
        <taxon>Magnoliopsida</taxon>
        <taxon>eudicotyledons</taxon>
        <taxon>Gunneridae</taxon>
        <taxon>Pentapetalae</taxon>
        <taxon>asterids</taxon>
        <taxon>lamiids</taxon>
        <taxon>Lamiales</taxon>
        <taxon>Gesneriaceae</taxon>
        <taxon>Didymocarpoideae</taxon>
        <taxon>Trichosporeae</taxon>
        <taxon>Loxocarpinae</taxon>
        <taxon>Dorcoceras</taxon>
    </lineage>
</organism>
<evidence type="ECO:0000313" key="2">
    <source>
        <dbReference type="EMBL" id="KZV37693.1"/>
    </source>
</evidence>
<proteinExistence type="predicted"/>
<dbReference type="Proteomes" id="UP000250235">
    <property type="component" value="Unassembled WGS sequence"/>
</dbReference>
<gene>
    <name evidence="2" type="ORF">F511_22079</name>
</gene>
<reference evidence="2 3" key="1">
    <citation type="journal article" date="2015" name="Proc. Natl. Acad. Sci. U.S.A.">
        <title>The resurrection genome of Boea hygrometrica: A blueprint for survival of dehydration.</title>
        <authorList>
            <person name="Xiao L."/>
            <person name="Yang G."/>
            <person name="Zhang L."/>
            <person name="Yang X."/>
            <person name="Zhao S."/>
            <person name="Ji Z."/>
            <person name="Zhou Q."/>
            <person name="Hu M."/>
            <person name="Wang Y."/>
            <person name="Chen M."/>
            <person name="Xu Y."/>
            <person name="Jin H."/>
            <person name="Xiao X."/>
            <person name="Hu G."/>
            <person name="Bao F."/>
            <person name="Hu Y."/>
            <person name="Wan P."/>
            <person name="Li L."/>
            <person name="Deng X."/>
            <person name="Kuang T."/>
            <person name="Xiang C."/>
            <person name="Zhu J.K."/>
            <person name="Oliver M.J."/>
            <person name="He Y."/>
        </authorList>
    </citation>
    <scope>NUCLEOTIDE SEQUENCE [LARGE SCALE GENOMIC DNA]</scope>
    <source>
        <strain evidence="3">cv. XS01</strain>
    </source>
</reference>
<sequence length="420" mass="46473">MFGRLQPVGSNNFCRDIVAVGTVVDVVVDPTDFVGIFRRGLDVQLVHSDSLSSSSQPDLISLDDSGSQRHLDTALISPNPSTSTDSSMFFTTDDTPLCVDQILMAPAVTPLDFTEPLAHLRASVNQIQTERDMTYRGLFGNFQKEVQLQKTTLSLDILASQQKLQSQQVACSQVYDDKLKRIEDRQDALCHEIMEFRVQSQENYNHLTSQMLELVVYINRGRDDKKGESCSGHGPQSPDDRGRQVTLVMEGADLDDAVGVNPLGNKVVVVHREGTRDTGLEMRSVRTVPHWKYFEKIKINNTQTLAFDKQTGPQASSARTFRLHLSCRICTRKTNEPRVLDSQLSLGPTHGLGQKGRLDQLKDYESPVPSCSRPAQLKGTIPTRDKSAQLGGTVPARDKSAKLEGTVPARLVSKQTAQVI</sequence>
<evidence type="ECO:0000313" key="3">
    <source>
        <dbReference type="Proteomes" id="UP000250235"/>
    </source>
</evidence>
<evidence type="ECO:0000256" key="1">
    <source>
        <dbReference type="SAM" id="MobiDB-lite"/>
    </source>
</evidence>
<accession>A0A2Z7BT03</accession>
<protein>
    <submittedName>
        <fullName evidence="2">Uncharacterized protein</fullName>
    </submittedName>
</protein>
<dbReference type="AlphaFoldDB" id="A0A2Z7BT03"/>